<gene>
    <name evidence="1" type="ORF">YC6258_04831</name>
</gene>
<dbReference type="KEGG" id="gsn:YC6258_04831"/>
<protein>
    <submittedName>
        <fullName evidence="1">Uncharacterized protein</fullName>
    </submittedName>
</protein>
<dbReference type="AlphaFoldDB" id="A0A0C5VU80"/>
<organism evidence="1 2">
    <name type="scientific">Gynuella sunshinyii YC6258</name>
    <dbReference type="NCBI Taxonomy" id="1445510"/>
    <lineage>
        <taxon>Bacteria</taxon>
        <taxon>Pseudomonadati</taxon>
        <taxon>Pseudomonadota</taxon>
        <taxon>Gammaproteobacteria</taxon>
        <taxon>Oceanospirillales</taxon>
        <taxon>Saccharospirillaceae</taxon>
        <taxon>Gynuella</taxon>
    </lineage>
</organism>
<sequence>MPNAQKNQLLLNLQLYEDTQLTMIPKNIVSISIIIESKMLVFKVFTPTTSSVI</sequence>
<evidence type="ECO:0000313" key="2">
    <source>
        <dbReference type="Proteomes" id="UP000032266"/>
    </source>
</evidence>
<name>A0A0C5VU80_9GAMM</name>
<accession>A0A0C5VU80</accession>
<keyword evidence="2" id="KW-1185">Reference proteome</keyword>
<dbReference type="HOGENOM" id="CLU_3062082_0_0_6"/>
<dbReference type="EMBL" id="CP007142">
    <property type="protein sequence ID" value="AJQ96863.1"/>
    <property type="molecule type" value="Genomic_DNA"/>
</dbReference>
<reference evidence="1 2" key="1">
    <citation type="submission" date="2014-01" db="EMBL/GenBank/DDBJ databases">
        <title>Full genme sequencing of cellulolytic bacterium Gynuella sunshinyii YC6258T gen. nov., sp. nov.</title>
        <authorList>
            <person name="Khan H."/>
            <person name="Chung E.J."/>
            <person name="Chung Y.R."/>
        </authorList>
    </citation>
    <scope>NUCLEOTIDE SEQUENCE [LARGE SCALE GENOMIC DNA]</scope>
    <source>
        <strain evidence="1 2">YC6258</strain>
    </source>
</reference>
<evidence type="ECO:0000313" key="1">
    <source>
        <dbReference type="EMBL" id="AJQ96863.1"/>
    </source>
</evidence>
<dbReference type="Proteomes" id="UP000032266">
    <property type="component" value="Chromosome"/>
</dbReference>
<proteinExistence type="predicted"/>